<keyword evidence="3" id="KW-0732">Signal</keyword>
<dbReference type="EMBL" id="JAGDFM010000031">
    <property type="protein sequence ID" value="KAG7390519.1"/>
    <property type="molecule type" value="Genomic_DNA"/>
</dbReference>
<organism evidence="4 5">
    <name type="scientific">Phytophthora pseudosyringae</name>
    <dbReference type="NCBI Taxonomy" id="221518"/>
    <lineage>
        <taxon>Eukaryota</taxon>
        <taxon>Sar</taxon>
        <taxon>Stramenopiles</taxon>
        <taxon>Oomycota</taxon>
        <taxon>Peronosporomycetes</taxon>
        <taxon>Peronosporales</taxon>
        <taxon>Peronosporaceae</taxon>
        <taxon>Phytophthora</taxon>
    </lineage>
</organism>
<evidence type="ECO:0000256" key="1">
    <source>
        <dbReference type="SAM" id="MobiDB-lite"/>
    </source>
</evidence>
<keyword evidence="2" id="KW-0472">Membrane</keyword>
<evidence type="ECO:0000256" key="2">
    <source>
        <dbReference type="SAM" id="Phobius"/>
    </source>
</evidence>
<dbReference type="Proteomes" id="UP000694044">
    <property type="component" value="Unassembled WGS sequence"/>
</dbReference>
<gene>
    <name evidence="4" type="ORF">PHYPSEUDO_007745</name>
</gene>
<feature type="region of interest" description="Disordered" evidence="1">
    <location>
        <begin position="316"/>
        <end position="341"/>
    </location>
</feature>
<evidence type="ECO:0000256" key="3">
    <source>
        <dbReference type="SAM" id="SignalP"/>
    </source>
</evidence>
<feature type="chain" id="PRO_5035877676" evidence="3">
    <location>
        <begin position="23"/>
        <end position="586"/>
    </location>
</feature>
<dbReference type="AlphaFoldDB" id="A0A8T1WFW1"/>
<evidence type="ECO:0000313" key="5">
    <source>
        <dbReference type="Proteomes" id="UP000694044"/>
    </source>
</evidence>
<feature type="signal peptide" evidence="3">
    <location>
        <begin position="1"/>
        <end position="22"/>
    </location>
</feature>
<comment type="caution">
    <text evidence="4">The sequence shown here is derived from an EMBL/GenBank/DDBJ whole genome shotgun (WGS) entry which is preliminary data.</text>
</comment>
<feature type="compositionally biased region" description="Polar residues" evidence="1">
    <location>
        <begin position="75"/>
        <end position="90"/>
    </location>
</feature>
<feature type="compositionally biased region" description="Low complexity" evidence="1">
    <location>
        <begin position="108"/>
        <end position="123"/>
    </location>
</feature>
<keyword evidence="2" id="KW-0812">Transmembrane</keyword>
<keyword evidence="2" id="KW-1133">Transmembrane helix</keyword>
<protein>
    <submittedName>
        <fullName evidence="4">Uncharacterized protein</fullName>
    </submittedName>
</protein>
<feature type="region of interest" description="Disordered" evidence="1">
    <location>
        <begin position="446"/>
        <end position="499"/>
    </location>
</feature>
<sequence length="586" mass="61092">MRRYLGWVVATALLASKATTEANSAVYADTLAGGAYGNSEAAKQDNKESSFQQAIDEKIGLLRETAAALPHRGKSSSPASENATSAPNSTAGEAYGAGLVKVAAPWGSAASASPSHSSTAKDSATGDNGVASRRVQADADAPNNVVDKTVSWNDLMPDDLPSEDPAYAETEPPREYSEGGEEEIDVTEVRDEYYVRWDQDDCNPCEVPTQVPTLAPIYPRHDDDCEDHLPVVNDDYETWEDVKTQYQQKEEEESKPYEDTHEEHEEGYGEGDVHCTKVVGDYGERYECDREPTDESSEGNAYCTKVVTEYGERYECTDDTKPYEPTPAPTRSYDEPTTCPSGQQSIGVAGWDHDGCVTSGNVCASSTHGDCPSGAHCALLDTGVYGCKDGVGVGCSSNEETIGVVGWDHDGCIDSDNVCVAQVSNGDCPAGAYCALLDTGAHGCVASSTPAPTSPHDESPPDAIATVPDGGTTYPIDSTDKTGTSTGTTTSAGTANVDTGTSTAGADANAVAATTSHGNTASTGSSSATLGAGGIAGIAIGCAVFVAIVVGAVLFRQKSLARQREENLFADLSDTGGGLETDYAAM</sequence>
<dbReference type="OrthoDB" id="79743at2759"/>
<keyword evidence="5" id="KW-1185">Reference proteome</keyword>
<feature type="compositionally biased region" description="Low complexity" evidence="1">
    <location>
        <begin position="482"/>
        <end position="499"/>
    </location>
</feature>
<feature type="transmembrane region" description="Helical" evidence="2">
    <location>
        <begin position="530"/>
        <end position="555"/>
    </location>
</feature>
<feature type="region of interest" description="Disordered" evidence="1">
    <location>
        <begin position="247"/>
        <end position="274"/>
    </location>
</feature>
<reference evidence="4" key="1">
    <citation type="submission" date="2021-02" db="EMBL/GenBank/DDBJ databases">
        <authorList>
            <person name="Palmer J.M."/>
        </authorList>
    </citation>
    <scope>NUCLEOTIDE SEQUENCE</scope>
    <source>
        <strain evidence="4">SCRP734</strain>
    </source>
</reference>
<name>A0A8T1WFW1_9STRA</name>
<feature type="region of interest" description="Disordered" evidence="1">
    <location>
        <begin position="108"/>
        <end position="183"/>
    </location>
</feature>
<feature type="region of interest" description="Disordered" evidence="1">
    <location>
        <begin position="69"/>
        <end position="90"/>
    </location>
</feature>
<accession>A0A8T1WFW1</accession>
<proteinExistence type="predicted"/>
<evidence type="ECO:0000313" key="4">
    <source>
        <dbReference type="EMBL" id="KAG7390519.1"/>
    </source>
</evidence>